<keyword evidence="7" id="KW-0067">ATP-binding</keyword>
<evidence type="ECO:0000256" key="2">
    <source>
        <dbReference type="ARBA" id="ARBA00022670"/>
    </source>
</evidence>
<evidence type="ECO:0000256" key="10">
    <source>
        <dbReference type="PROSITE-ProRule" id="PRU10085"/>
    </source>
</evidence>
<keyword evidence="9" id="KW-0411">Iron-sulfur</keyword>
<evidence type="ECO:0000256" key="9">
    <source>
        <dbReference type="ARBA" id="ARBA00023014"/>
    </source>
</evidence>
<evidence type="ECO:0000256" key="6">
    <source>
        <dbReference type="ARBA" id="ARBA00022825"/>
    </source>
</evidence>
<feature type="active site" evidence="10">
    <location>
        <position position="182"/>
    </location>
</feature>
<dbReference type="InterPro" id="IPR029045">
    <property type="entry name" value="ClpP/crotonase-like_dom_sf"/>
</dbReference>
<dbReference type="CDD" id="cd02037">
    <property type="entry name" value="Mrp_NBP35"/>
    <property type="match status" value="1"/>
</dbReference>
<dbReference type="Pfam" id="PF00574">
    <property type="entry name" value="CLP_protease"/>
    <property type="match status" value="1"/>
</dbReference>
<dbReference type="SUPFAM" id="SSF52096">
    <property type="entry name" value="ClpP/crotonase"/>
    <property type="match status" value="1"/>
</dbReference>
<dbReference type="PANTHER" id="PTHR23264:SF19">
    <property type="entry name" value="CYTOSOLIC FE-S CLUSTER ASSEMBLY FACTOR NUBP2"/>
    <property type="match status" value="1"/>
</dbReference>
<evidence type="ECO:0000256" key="5">
    <source>
        <dbReference type="ARBA" id="ARBA00022801"/>
    </source>
</evidence>
<dbReference type="GO" id="GO:0009532">
    <property type="term" value="C:plastid stroma"/>
    <property type="evidence" value="ECO:0007669"/>
    <property type="project" value="UniProtKB-ARBA"/>
</dbReference>
<dbReference type="GO" id="GO:0004176">
    <property type="term" value="F:ATP-dependent peptidase activity"/>
    <property type="evidence" value="ECO:0007669"/>
    <property type="project" value="InterPro"/>
</dbReference>
<evidence type="ECO:0000256" key="4">
    <source>
        <dbReference type="ARBA" id="ARBA00022741"/>
    </source>
</evidence>
<dbReference type="PROSITE" id="PS00381">
    <property type="entry name" value="CLP_PROTEASE_SER"/>
    <property type="match status" value="1"/>
</dbReference>
<dbReference type="PROSITE" id="PS01215">
    <property type="entry name" value="MRP"/>
    <property type="match status" value="1"/>
</dbReference>
<organism evidence="12 13">
    <name type="scientific">Turnera subulata</name>
    <dbReference type="NCBI Taxonomy" id="218843"/>
    <lineage>
        <taxon>Eukaryota</taxon>
        <taxon>Viridiplantae</taxon>
        <taxon>Streptophyta</taxon>
        <taxon>Embryophyta</taxon>
        <taxon>Tracheophyta</taxon>
        <taxon>Spermatophyta</taxon>
        <taxon>Magnoliopsida</taxon>
        <taxon>eudicotyledons</taxon>
        <taxon>Gunneridae</taxon>
        <taxon>Pentapetalae</taxon>
        <taxon>rosids</taxon>
        <taxon>fabids</taxon>
        <taxon>Malpighiales</taxon>
        <taxon>Passifloraceae</taxon>
        <taxon>Turnera</taxon>
    </lineage>
</organism>
<evidence type="ECO:0000256" key="7">
    <source>
        <dbReference type="ARBA" id="ARBA00022840"/>
    </source>
</evidence>
<dbReference type="GO" id="GO:0004252">
    <property type="term" value="F:serine-type endopeptidase activity"/>
    <property type="evidence" value="ECO:0007669"/>
    <property type="project" value="InterPro"/>
</dbReference>
<dbReference type="InterPro" id="IPR033756">
    <property type="entry name" value="YlxH/NBP35"/>
</dbReference>
<name>A0A9Q0JNZ0_9ROSI</name>
<dbReference type="Gene3D" id="3.90.226.10">
    <property type="entry name" value="2-enoyl-CoA Hydratase, Chain A, domain 1"/>
    <property type="match status" value="1"/>
</dbReference>
<dbReference type="GO" id="GO:0016226">
    <property type="term" value="P:iron-sulfur cluster assembly"/>
    <property type="evidence" value="ECO:0007669"/>
    <property type="project" value="InterPro"/>
</dbReference>
<evidence type="ECO:0000256" key="8">
    <source>
        <dbReference type="ARBA" id="ARBA00023004"/>
    </source>
</evidence>
<evidence type="ECO:0000256" key="3">
    <source>
        <dbReference type="ARBA" id="ARBA00022723"/>
    </source>
</evidence>
<reference evidence="12" key="1">
    <citation type="submission" date="2022-02" db="EMBL/GenBank/DDBJ databases">
        <authorList>
            <person name="Henning P.M."/>
            <person name="McCubbin A.G."/>
            <person name="Shore J.S."/>
        </authorList>
    </citation>
    <scope>NUCLEOTIDE SEQUENCE</scope>
    <source>
        <strain evidence="12">F60SS</strain>
        <tissue evidence="12">Leaves</tissue>
    </source>
</reference>
<keyword evidence="4" id="KW-0547">Nucleotide-binding</keyword>
<dbReference type="InterPro" id="IPR000808">
    <property type="entry name" value="Mrp-like_CS"/>
</dbReference>
<keyword evidence="5" id="KW-0378">Hydrolase</keyword>
<dbReference type="InterPro" id="IPR001907">
    <property type="entry name" value="ClpP"/>
</dbReference>
<feature type="region of interest" description="Disordered" evidence="11">
    <location>
        <begin position="306"/>
        <end position="339"/>
    </location>
</feature>
<dbReference type="EC" id="3.4.21.92" evidence="10"/>
<dbReference type="InterPro" id="IPR018215">
    <property type="entry name" value="ClpP_Ser_AS"/>
</dbReference>
<dbReference type="GO" id="GO:0051536">
    <property type="term" value="F:iron-sulfur cluster binding"/>
    <property type="evidence" value="ECO:0007669"/>
    <property type="project" value="UniProtKB-KW"/>
</dbReference>
<evidence type="ECO:0000256" key="1">
    <source>
        <dbReference type="ARBA" id="ARBA00007039"/>
    </source>
</evidence>
<dbReference type="HAMAP" id="MF_00444">
    <property type="entry name" value="ClpP"/>
    <property type="match status" value="1"/>
</dbReference>
<dbReference type="AlphaFoldDB" id="A0A9Q0JNZ0"/>
<protein>
    <recommendedName>
        <fullName evidence="10">Endopeptidase Clp</fullName>
        <ecNumber evidence="10">3.4.21.92</ecNumber>
    </recommendedName>
</protein>
<accession>A0A9Q0JNZ0</accession>
<proteinExistence type="inferred from homology"/>
<dbReference type="HAMAP" id="MF_02040">
    <property type="entry name" value="Mrp_NBP35"/>
    <property type="match status" value="1"/>
</dbReference>
<keyword evidence="2" id="KW-0645">Protease</keyword>
<dbReference type="EMBL" id="JAKUCV010001129">
    <property type="protein sequence ID" value="KAJ4847545.1"/>
    <property type="molecule type" value="Genomic_DNA"/>
</dbReference>
<dbReference type="CDD" id="cd07017">
    <property type="entry name" value="S14_ClpP_2"/>
    <property type="match status" value="1"/>
</dbReference>
<comment type="caution">
    <text evidence="12">The sequence shown here is derived from an EMBL/GenBank/DDBJ whole genome shotgun (WGS) entry which is preliminary data.</text>
</comment>
<dbReference type="OrthoDB" id="2017408at2759"/>
<keyword evidence="6" id="KW-0720">Serine protease</keyword>
<dbReference type="GO" id="GO:0046872">
    <property type="term" value="F:metal ion binding"/>
    <property type="evidence" value="ECO:0007669"/>
    <property type="project" value="UniProtKB-KW"/>
</dbReference>
<gene>
    <name evidence="12" type="ORF">Tsubulata_003978</name>
</gene>
<keyword evidence="8" id="KW-0408">Iron</keyword>
<dbReference type="GO" id="GO:0006508">
    <property type="term" value="P:proteolysis"/>
    <property type="evidence" value="ECO:0007669"/>
    <property type="project" value="UniProtKB-KW"/>
</dbReference>
<feature type="non-terminal residue" evidence="12">
    <location>
        <position position="1"/>
    </location>
</feature>
<dbReference type="GO" id="GO:0005829">
    <property type="term" value="C:cytosol"/>
    <property type="evidence" value="ECO:0007669"/>
    <property type="project" value="TreeGrafter"/>
</dbReference>
<dbReference type="InterPro" id="IPR027417">
    <property type="entry name" value="P-loop_NTPase"/>
</dbReference>
<keyword evidence="3" id="KW-0479">Metal-binding</keyword>
<sequence>MERGLTHAVVAAAAASKPTVTPLYFSNHSFIHRRQFSLPTTTTPSAADGHTISTNKGRKAICVKALKSSGAARQSLSSNWNVAGSSSLVVAAPTVIPRLEELDFTNMMLRQRCIVLSSRVDDAIADFIINQLLLLDAEDPNQDIKLFINSSGGSLTAAMGIYDAMKLCKADVSTICIGMAASSAAFLLAAGTKGKRFCMPNSTVLMRQPYGIAGGAALDAVIRVREMMYQKTKRDKILSRITGKSLEQVKKDFMWDHYMNAWEAKEYGLVDAVIDDGKPGLVAPVADATPPPRPIPWGYLGLKHSRGTDKKKMSADDKTLQNGHDEGQENDETTETGQQKKEIAQVLNRSQLENLIHAKDAPTKRLVLQLLKALILVGLLDVDICGPSIPKMLGLEGQDIHQSNLGWSPVYVESNLGVMSIGFMLPNPDEAVIWRGPRKNGLIKQFLKDVYWGELDFLVVDAPPGTSDEHISIVQFLQATGIDGAIIVTTPQQVSLIDVRKEVSFCKKVGVEVLGVVENMSGLCQPLTDFRFMKLTETGEQTDITEKVLNCMREKAPEMLELVAYSEVFDSSAGGAAQMCKDMGVPFLGKVPLDPQLCKAAEEGRSCFADQKCGVSAPALKRIIEKLLAANQWSEELQQSKE</sequence>
<feature type="compositionally biased region" description="Basic and acidic residues" evidence="11">
    <location>
        <begin position="306"/>
        <end position="327"/>
    </location>
</feature>
<dbReference type="PRINTS" id="PR00127">
    <property type="entry name" value="CLPPROTEASEP"/>
</dbReference>
<dbReference type="InterPro" id="IPR023562">
    <property type="entry name" value="ClpP/TepA"/>
</dbReference>
<dbReference type="GO" id="GO:0140663">
    <property type="term" value="F:ATP-dependent FeS chaperone activity"/>
    <property type="evidence" value="ECO:0007669"/>
    <property type="project" value="InterPro"/>
</dbReference>
<keyword evidence="13" id="KW-1185">Reference proteome</keyword>
<dbReference type="Pfam" id="PF10609">
    <property type="entry name" value="ParA"/>
    <property type="match status" value="1"/>
</dbReference>
<evidence type="ECO:0000313" key="12">
    <source>
        <dbReference type="EMBL" id="KAJ4847545.1"/>
    </source>
</evidence>
<evidence type="ECO:0000256" key="11">
    <source>
        <dbReference type="SAM" id="MobiDB-lite"/>
    </source>
</evidence>
<evidence type="ECO:0000313" key="13">
    <source>
        <dbReference type="Proteomes" id="UP001141552"/>
    </source>
</evidence>
<comment type="catalytic activity">
    <reaction evidence="10">
        <text>Hydrolysis of proteins to small peptides in the presence of ATP and magnesium. alpha-casein is the usual test substrate. In the absence of ATP, only oligopeptides shorter than five residues are hydrolyzed (such as succinyl-Leu-Tyr-|-NHMec, and Leu-Tyr-Leu-|-Tyr-Trp, in which cleavage of the -Tyr-|-Leu- and -Tyr-|-Trp bonds also occurs).</text>
        <dbReference type="EC" id="3.4.21.92"/>
    </reaction>
</comment>
<dbReference type="GO" id="GO:0005524">
    <property type="term" value="F:ATP binding"/>
    <property type="evidence" value="ECO:0007669"/>
    <property type="project" value="UniProtKB-KW"/>
</dbReference>
<dbReference type="SUPFAM" id="SSF52540">
    <property type="entry name" value="P-loop containing nucleoside triphosphate hydrolases"/>
    <property type="match status" value="1"/>
</dbReference>
<reference evidence="12" key="2">
    <citation type="journal article" date="2023" name="Plants (Basel)">
        <title>Annotation of the Turnera subulata (Passifloraceae) Draft Genome Reveals the S-Locus Evolved after the Divergence of Turneroideae from Passifloroideae in a Stepwise Manner.</title>
        <authorList>
            <person name="Henning P.M."/>
            <person name="Roalson E.H."/>
            <person name="Mir W."/>
            <person name="McCubbin A.G."/>
            <person name="Shore J.S."/>
        </authorList>
    </citation>
    <scope>NUCLEOTIDE SEQUENCE</scope>
    <source>
        <strain evidence="12">F60SS</strain>
    </source>
</reference>
<dbReference type="Proteomes" id="UP001141552">
    <property type="component" value="Unassembled WGS sequence"/>
</dbReference>
<dbReference type="InterPro" id="IPR019591">
    <property type="entry name" value="Mrp/NBP35_ATP-bd"/>
</dbReference>
<dbReference type="PANTHER" id="PTHR23264">
    <property type="entry name" value="NUCLEOTIDE-BINDING PROTEIN NBP35 YEAST -RELATED"/>
    <property type="match status" value="1"/>
</dbReference>
<comment type="similarity">
    <text evidence="1">Belongs to the peptidase S14 family.</text>
</comment>
<dbReference type="Gene3D" id="3.40.50.300">
    <property type="entry name" value="P-loop containing nucleotide triphosphate hydrolases"/>
    <property type="match status" value="1"/>
</dbReference>